<dbReference type="HAMAP" id="MF_00530">
    <property type="entry name" value="ATP_synth_epsil_bac"/>
    <property type="match status" value="1"/>
</dbReference>
<dbReference type="Proteomes" id="UP001431784">
    <property type="component" value="Unassembled WGS sequence"/>
</dbReference>
<feature type="domain" description="ATP synthase F1 complex delta/epsilon subunit N-terminal" evidence="12">
    <location>
        <begin position="5"/>
        <end position="83"/>
    </location>
</feature>
<proteinExistence type="inferred from homology"/>
<keyword evidence="5 10" id="KW-0375">Hydrogen ion transport</keyword>
<comment type="caution">
    <text evidence="13">The sequence shown here is derived from an EMBL/GenBank/DDBJ whole genome shotgun (WGS) entry which is preliminary data.</text>
</comment>
<dbReference type="CDD" id="cd12152">
    <property type="entry name" value="F1-ATPase_delta"/>
    <property type="match status" value="1"/>
</dbReference>
<dbReference type="InterPro" id="IPR020546">
    <property type="entry name" value="ATP_synth_F1_dsu/esu_N"/>
</dbReference>
<name>A0ABT5T832_9RHOB</name>
<evidence type="ECO:0000256" key="5">
    <source>
        <dbReference type="ARBA" id="ARBA00022781"/>
    </source>
</evidence>
<comment type="subunit">
    <text evidence="10 11">F-type ATPases have 2 components, CF(1) - the catalytic core - and CF(0) - the membrane proton channel. CF(1) has five subunits: alpha(3), beta(3), gamma(1), delta(1), epsilon(1). CF(0) has three main subunits: a, b and c.</text>
</comment>
<dbReference type="Gene3D" id="2.60.15.10">
    <property type="entry name" value="F0F1 ATP synthase delta/epsilon subunit, N-terminal"/>
    <property type="match status" value="1"/>
</dbReference>
<dbReference type="Pfam" id="PF02823">
    <property type="entry name" value="ATP-synt_DE_N"/>
    <property type="match status" value="1"/>
</dbReference>
<organism evidence="13 14">
    <name type="scientific">Roseinatronobacter alkalisoli</name>
    <dbReference type="NCBI Taxonomy" id="3028235"/>
    <lineage>
        <taxon>Bacteria</taxon>
        <taxon>Pseudomonadati</taxon>
        <taxon>Pseudomonadota</taxon>
        <taxon>Alphaproteobacteria</taxon>
        <taxon>Rhodobacterales</taxon>
        <taxon>Paracoccaceae</taxon>
        <taxon>Roseinatronobacter</taxon>
    </lineage>
</organism>
<reference evidence="13" key="1">
    <citation type="submission" date="2023-02" db="EMBL/GenBank/DDBJ databases">
        <title>Description of Roseinatronobacter alkalisoli sp. nov., an alkaliphilic bacerium isolated from soda soil.</title>
        <authorList>
            <person name="Wei W."/>
        </authorList>
    </citation>
    <scope>NUCLEOTIDE SEQUENCE</scope>
    <source>
        <strain evidence="13">HJB301</strain>
    </source>
</reference>
<dbReference type="RefSeq" id="WP_274351824.1">
    <property type="nucleotide sequence ID" value="NZ_JAQZSM010000006.1"/>
</dbReference>
<evidence type="ECO:0000256" key="3">
    <source>
        <dbReference type="ARBA" id="ARBA00005712"/>
    </source>
</evidence>
<evidence type="ECO:0000256" key="7">
    <source>
        <dbReference type="ARBA" id="ARBA00023136"/>
    </source>
</evidence>
<evidence type="ECO:0000256" key="1">
    <source>
        <dbReference type="ARBA" id="ARBA00003543"/>
    </source>
</evidence>
<sequence length="131" mass="13824">MADMMQFDLVSPERKLTSVQAYSVQIPAAEGDLTAMPDHAPLITTLRPGVLVVNGADGETRFAVTGGFAEITPSATSVLAERAYPMGQEGRDALQALLDETRAKAASAEGNDRDALNKTADDLAQTISTMN</sequence>
<dbReference type="EMBL" id="JAQZSM010000006">
    <property type="protein sequence ID" value="MDD7971136.1"/>
    <property type="molecule type" value="Genomic_DNA"/>
</dbReference>
<accession>A0ABT5T832</accession>
<keyword evidence="7 10" id="KW-0472">Membrane</keyword>
<dbReference type="InterPro" id="IPR001469">
    <property type="entry name" value="ATP_synth_F1_dsu/esu"/>
</dbReference>
<keyword evidence="14" id="KW-1185">Reference proteome</keyword>
<gene>
    <name evidence="10 13" type="primary">atpC</name>
    <name evidence="13" type="ORF">PUT78_08485</name>
</gene>
<evidence type="ECO:0000256" key="8">
    <source>
        <dbReference type="ARBA" id="ARBA00023196"/>
    </source>
</evidence>
<evidence type="ECO:0000256" key="9">
    <source>
        <dbReference type="ARBA" id="ARBA00023310"/>
    </source>
</evidence>
<protein>
    <recommendedName>
        <fullName evidence="10">ATP synthase epsilon chain</fullName>
    </recommendedName>
    <alternativeName>
        <fullName evidence="10">ATP synthase F1 sector epsilon subunit</fullName>
    </alternativeName>
    <alternativeName>
        <fullName evidence="10">F-ATPase epsilon subunit</fullName>
    </alternativeName>
</protein>
<comment type="similarity">
    <text evidence="3 10 11">Belongs to the ATPase epsilon chain family.</text>
</comment>
<dbReference type="SUPFAM" id="SSF51344">
    <property type="entry name" value="Epsilon subunit of F1F0-ATP synthase N-terminal domain"/>
    <property type="match status" value="1"/>
</dbReference>
<evidence type="ECO:0000313" key="14">
    <source>
        <dbReference type="Proteomes" id="UP001431784"/>
    </source>
</evidence>
<evidence type="ECO:0000256" key="6">
    <source>
        <dbReference type="ARBA" id="ARBA00023065"/>
    </source>
</evidence>
<evidence type="ECO:0000313" key="13">
    <source>
        <dbReference type="EMBL" id="MDD7971136.1"/>
    </source>
</evidence>
<keyword evidence="9 10" id="KW-0066">ATP synthesis</keyword>
<evidence type="ECO:0000256" key="4">
    <source>
        <dbReference type="ARBA" id="ARBA00022448"/>
    </source>
</evidence>
<keyword evidence="4 10" id="KW-0813">Transport</keyword>
<comment type="function">
    <text evidence="1 10">Produces ATP from ADP in the presence of a proton gradient across the membrane.</text>
</comment>
<dbReference type="PANTHER" id="PTHR13822">
    <property type="entry name" value="ATP SYNTHASE DELTA/EPSILON CHAIN"/>
    <property type="match status" value="1"/>
</dbReference>
<dbReference type="PANTHER" id="PTHR13822:SF10">
    <property type="entry name" value="ATP SYNTHASE EPSILON CHAIN, CHLOROPLASTIC"/>
    <property type="match status" value="1"/>
</dbReference>
<dbReference type="NCBIfam" id="TIGR01216">
    <property type="entry name" value="ATP_synt_epsi"/>
    <property type="match status" value="1"/>
</dbReference>
<keyword evidence="6 10" id="KW-0406">Ion transport</keyword>
<keyword evidence="10" id="KW-1003">Cell membrane</keyword>
<evidence type="ECO:0000256" key="11">
    <source>
        <dbReference type="RuleBase" id="RU003656"/>
    </source>
</evidence>
<evidence type="ECO:0000256" key="2">
    <source>
        <dbReference type="ARBA" id="ARBA00004184"/>
    </source>
</evidence>
<keyword evidence="8 10" id="KW-0139">CF(1)</keyword>
<dbReference type="InterPro" id="IPR036771">
    <property type="entry name" value="ATPsynth_dsu/esu_N"/>
</dbReference>
<comment type="subcellular location">
    <subcellularLocation>
        <location evidence="10">Cell membrane</location>
        <topology evidence="10">Peripheral membrane protein</topology>
    </subcellularLocation>
    <subcellularLocation>
        <location evidence="2">Endomembrane system</location>
        <topology evidence="2">Peripheral membrane protein</topology>
    </subcellularLocation>
</comment>
<evidence type="ECO:0000259" key="12">
    <source>
        <dbReference type="Pfam" id="PF02823"/>
    </source>
</evidence>
<evidence type="ECO:0000256" key="10">
    <source>
        <dbReference type="HAMAP-Rule" id="MF_00530"/>
    </source>
</evidence>